<dbReference type="KEGG" id="dvu:DVU_2473"/>
<keyword evidence="2" id="KW-1185">Reference proteome</keyword>
<name>Q728X9_NITV2</name>
<dbReference type="STRING" id="882.DVU_2473"/>
<evidence type="ECO:0000313" key="1">
    <source>
        <dbReference type="EMBL" id="AAS96945.1"/>
    </source>
</evidence>
<protein>
    <submittedName>
        <fullName evidence="1">Uncharacterized protein</fullName>
    </submittedName>
</protein>
<dbReference type="Proteomes" id="UP000002194">
    <property type="component" value="Chromosome"/>
</dbReference>
<dbReference type="EnsemblBacteria" id="AAS96945">
    <property type="protein sequence ID" value="AAS96945"/>
    <property type="gene ID" value="DVU_2473"/>
</dbReference>
<organism evidence="1 2">
    <name type="scientific">Nitratidesulfovibrio vulgaris (strain ATCC 29579 / DSM 644 / CCUG 34227 / NCIMB 8303 / VKM B-1760 / Hildenborough)</name>
    <name type="common">Desulfovibrio vulgaris</name>
    <dbReference type="NCBI Taxonomy" id="882"/>
    <lineage>
        <taxon>Bacteria</taxon>
        <taxon>Pseudomonadati</taxon>
        <taxon>Thermodesulfobacteriota</taxon>
        <taxon>Desulfovibrionia</taxon>
        <taxon>Desulfovibrionales</taxon>
        <taxon>Desulfovibrionaceae</taxon>
        <taxon>Nitratidesulfovibrio</taxon>
    </lineage>
</organism>
<dbReference type="AlphaFoldDB" id="Q728X9"/>
<dbReference type="PaxDb" id="882-DVU_2473"/>
<sequence length="47" mass="5252">MSGRVRIFLRIHDRISHAEGEGSLSSCGQGTFRAQALTVCHPFTQRH</sequence>
<dbReference type="EMBL" id="AE017285">
    <property type="protein sequence ID" value="AAS96945.1"/>
    <property type="molecule type" value="Genomic_DNA"/>
</dbReference>
<accession>Q728X9</accession>
<reference evidence="1 2" key="1">
    <citation type="journal article" date="2004" name="Nat. Biotechnol.">
        <title>The genome sequence of the anaerobic, sulfate-reducing bacterium Desulfovibrio vulgaris Hildenborough.</title>
        <authorList>
            <person name="Heidelberg J.F."/>
            <person name="Seshadri R."/>
            <person name="Haveman S.A."/>
            <person name="Hemme C.L."/>
            <person name="Paulsen I.T."/>
            <person name="Kolonay J.F."/>
            <person name="Eisen J.A."/>
            <person name="Ward N."/>
            <person name="Methe B."/>
            <person name="Brinkac L.M."/>
            <person name="Daugherty S.C."/>
            <person name="Deboy R.T."/>
            <person name="Dodson R.J."/>
            <person name="Durkin A.S."/>
            <person name="Madupu R."/>
            <person name="Nelson W.C."/>
            <person name="Sullivan S.A."/>
            <person name="Fouts D."/>
            <person name="Haft D.H."/>
            <person name="Selengut J."/>
            <person name="Peterson J.D."/>
            <person name="Davidsen T.M."/>
            <person name="Zafar N."/>
            <person name="Zhou L."/>
            <person name="Radune D."/>
            <person name="Dimitrov G."/>
            <person name="Hance M."/>
            <person name="Tran K."/>
            <person name="Khouri H."/>
            <person name="Gill J."/>
            <person name="Utterback T.R."/>
            <person name="Feldblyum T.V."/>
            <person name="Wall J.D."/>
            <person name="Voordouw G."/>
            <person name="Fraser C.M."/>
        </authorList>
    </citation>
    <scope>NUCLEOTIDE SEQUENCE [LARGE SCALE GENOMIC DNA]</scope>
    <source>
        <strain evidence="2">ATCC 29579 / DSM 644 / NCIMB 8303 / VKM B-1760 / Hildenborough</strain>
    </source>
</reference>
<gene>
    <name evidence="1" type="ordered locus">DVU_2473</name>
</gene>
<dbReference type="HOGENOM" id="CLU_3167325_0_0_7"/>
<evidence type="ECO:0000313" key="2">
    <source>
        <dbReference type="Proteomes" id="UP000002194"/>
    </source>
</evidence>
<proteinExistence type="predicted"/>